<dbReference type="EMBL" id="MU007073">
    <property type="protein sequence ID" value="KAF2424865.1"/>
    <property type="molecule type" value="Genomic_DNA"/>
</dbReference>
<gene>
    <name evidence="1" type="ORF">EJ08DRAFT_411629</name>
</gene>
<comment type="caution">
    <text evidence="1">The sequence shown here is derived from an EMBL/GenBank/DDBJ whole genome shotgun (WGS) entry which is preliminary data.</text>
</comment>
<evidence type="ECO:0000313" key="1">
    <source>
        <dbReference type="EMBL" id="KAF2424865.1"/>
    </source>
</evidence>
<dbReference type="Proteomes" id="UP000800235">
    <property type="component" value="Unassembled WGS sequence"/>
</dbReference>
<reference evidence="1" key="1">
    <citation type="journal article" date="2020" name="Stud. Mycol.">
        <title>101 Dothideomycetes genomes: a test case for predicting lifestyles and emergence of pathogens.</title>
        <authorList>
            <person name="Haridas S."/>
            <person name="Albert R."/>
            <person name="Binder M."/>
            <person name="Bloem J."/>
            <person name="Labutti K."/>
            <person name="Salamov A."/>
            <person name="Andreopoulos B."/>
            <person name="Baker S."/>
            <person name="Barry K."/>
            <person name="Bills G."/>
            <person name="Bluhm B."/>
            <person name="Cannon C."/>
            <person name="Castanera R."/>
            <person name="Culley D."/>
            <person name="Daum C."/>
            <person name="Ezra D."/>
            <person name="Gonzalez J."/>
            <person name="Henrissat B."/>
            <person name="Kuo A."/>
            <person name="Liang C."/>
            <person name="Lipzen A."/>
            <person name="Lutzoni F."/>
            <person name="Magnuson J."/>
            <person name="Mondo S."/>
            <person name="Nolan M."/>
            <person name="Ohm R."/>
            <person name="Pangilinan J."/>
            <person name="Park H.-J."/>
            <person name="Ramirez L."/>
            <person name="Alfaro M."/>
            <person name="Sun H."/>
            <person name="Tritt A."/>
            <person name="Yoshinaga Y."/>
            <person name="Zwiers L.-H."/>
            <person name="Turgeon B."/>
            <person name="Goodwin S."/>
            <person name="Spatafora J."/>
            <person name="Crous P."/>
            <person name="Grigoriev I."/>
        </authorList>
    </citation>
    <scope>NUCLEOTIDE SEQUENCE</scope>
    <source>
        <strain evidence="1">CBS 130266</strain>
    </source>
</reference>
<name>A0A9P4TVQ6_9PEZI</name>
<sequence>MCIRTATTPLIYLHTFAAVSDMIVIFSYNFQSWFDRLGASMRYPPPLLYASRHNVPLDVLMAVLRKRRQSGEEWDPYYRRSAPRTRQLRLLEV</sequence>
<keyword evidence="2" id="KW-1185">Reference proteome</keyword>
<accession>A0A9P4TVQ6</accession>
<evidence type="ECO:0000313" key="2">
    <source>
        <dbReference type="Proteomes" id="UP000800235"/>
    </source>
</evidence>
<proteinExistence type="predicted"/>
<organism evidence="1 2">
    <name type="scientific">Tothia fuscella</name>
    <dbReference type="NCBI Taxonomy" id="1048955"/>
    <lineage>
        <taxon>Eukaryota</taxon>
        <taxon>Fungi</taxon>
        <taxon>Dikarya</taxon>
        <taxon>Ascomycota</taxon>
        <taxon>Pezizomycotina</taxon>
        <taxon>Dothideomycetes</taxon>
        <taxon>Pleosporomycetidae</taxon>
        <taxon>Venturiales</taxon>
        <taxon>Cylindrosympodiaceae</taxon>
        <taxon>Tothia</taxon>
    </lineage>
</organism>
<protein>
    <submittedName>
        <fullName evidence="1">Uncharacterized protein</fullName>
    </submittedName>
</protein>
<dbReference type="AlphaFoldDB" id="A0A9P4TVQ6"/>